<feature type="domain" description="Calcineurin-like phosphoesterase" evidence="3">
    <location>
        <begin position="81"/>
        <end position="162"/>
    </location>
</feature>
<dbReference type="AlphaFoldDB" id="K5WGW8"/>
<evidence type="ECO:0000259" key="3">
    <source>
        <dbReference type="Pfam" id="PF00149"/>
    </source>
</evidence>
<dbReference type="RefSeq" id="XP_007393633.1">
    <property type="nucleotide sequence ID" value="XM_007393571.1"/>
</dbReference>
<dbReference type="GO" id="GO:0006798">
    <property type="term" value="P:polyphosphate catabolic process"/>
    <property type="evidence" value="ECO:0007669"/>
    <property type="project" value="TreeGrafter"/>
</dbReference>
<dbReference type="GO" id="GO:0000298">
    <property type="term" value="F:endopolyphosphatase activity"/>
    <property type="evidence" value="ECO:0007669"/>
    <property type="project" value="TreeGrafter"/>
</dbReference>
<dbReference type="Pfam" id="PF00149">
    <property type="entry name" value="Metallophos"/>
    <property type="match status" value="1"/>
</dbReference>
<feature type="transmembrane region" description="Helical" evidence="2">
    <location>
        <begin position="20"/>
        <end position="40"/>
    </location>
</feature>
<evidence type="ECO:0000256" key="1">
    <source>
        <dbReference type="SAM" id="MobiDB-lite"/>
    </source>
</evidence>
<feature type="region of interest" description="Disordered" evidence="1">
    <location>
        <begin position="510"/>
        <end position="555"/>
    </location>
</feature>
<evidence type="ECO:0000256" key="2">
    <source>
        <dbReference type="SAM" id="Phobius"/>
    </source>
</evidence>
<keyword evidence="2" id="KW-0472">Membrane</keyword>
<dbReference type="Proteomes" id="UP000008370">
    <property type="component" value="Unassembled WGS sequence"/>
</dbReference>
<dbReference type="OrthoDB" id="10267127at2759"/>
<dbReference type="Gene3D" id="3.60.21.10">
    <property type="match status" value="2"/>
</dbReference>
<evidence type="ECO:0000313" key="4">
    <source>
        <dbReference type="EMBL" id="EKM58314.1"/>
    </source>
</evidence>
<dbReference type="KEGG" id="pco:PHACADRAFT_140136"/>
<evidence type="ECO:0000313" key="5">
    <source>
        <dbReference type="Proteomes" id="UP000008370"/>
    </source>
</evidence>
<keyword evidence="5" id="KW-1185">Reference proteome</keyword>
<proteinExistence type="predicted"/>
<dbReference type="GO" id="GO:0016791">
    <property type="term" value="F:phosphatase activity"/>
    <property type="evidence" value="ECO:0007669"/>
    <property type="project" value="TreeGrafter"/>
</dbReference>
<dbReference type="GO" id="GO:0005737">
    <property type="term" value="C:cytoplasm"/>
    <property type="evidence" value="ECO:0007669"/>
    <property type="project" value="TreeGrafter"/>
</dbReference>
<keyword evidence="2" id="KW-0812">Transmembrane</keyword>
<sequence>MSWYSAPRRRNKTRPTLAALASYTALAVFLSVFLILGLFNRVELPYKKKRPQYNFPDFDRINTLTRVLTRDHVDLRDLHGRIIFIGDVHGMNDSLHRLLKQLDYDPSHDTIFFAGDLLAKSSHSSSLSVLSFLTEHHMRNGVERMFPVRGNHDQMIVQWRAWRAWFEGLTLDPHAASQTPRFLPSTRLIAFDCHLSSFLKQFFTQSAADASDSVPPVSTGREFLQLLEAEWAIARAEDGADPEEYTDVARKRAQGTWRAEWWKRIPLPGKGREKQQWRMFGDHYWLARDMTQEQADYLMSLPLVLHVPHIHFFVVHAGLLPSDPRLPPTDRNQPLAHAPAFTRRVFGGADEGDTVLLSRLQAHLLPQESAKNSFAAFKPSRDSDTSAIEDLRRLQEAAILSDIPQNRDPWVVLNMRSVTKKKHKVTREGDKGTPWSKLWNEEMNACKGYDVEAATRSEPRGYELPCHPATVVYGHAATRGLDIKRWSMGLDTGCLYGRKLTALVLNNSTDSGVDDVWDNEDDWDEDEDEDDDEEDDDDEEAIPRPRRKRLQFGDPGSRVNAKIVSVKCPNIDDDDD</sequence>
<dbReference type="GeneID" id="18908482"/>
<accession>K5WGW8</accession>
<feature type="compositionally biased region" description="Acidic residues" evidence="1">
    <location>
        <begin position="512"/>
        <end position="540"/>
    </location>
</feature>
<dbReference type="InterPro" id="IPR004843">
    <property type="entry name" value="Calcineurin-like_PHP"/>
</dbReference>
<dbReference type="HOGENOM" id="CLU_023125_0_3_1"/>
<keyword evidence="2" id="KW-1133">Transmembrane helix</keyword>
<protein>
    <recommendedName>
        <fullName evidence="3">Calcineurin-like phosphoesterase domain-containing protein</fullName>
    </recommendedName>
</protein>
<dbReference type="PANTHER" id="PTHR42850:SF4">
    <property type="entry name" value="ZINC-DEPENDENT ENDOPOLYPHOSPHATASE"/>
    <property type="match status" value="1"/>
</dbReference>
<dbReference type="SUPFAM" id="SSF56300">
    <property type="entry name" value="Metallo-dependent phosphatases"/>
    <property type="match status" value="1"/>
</dbReference>
<gene>
    <name evidence="4" type="ORF">PHACADRAFT_140136</name>
</gene>
<dbReference type="EMBL" id="JH930470">
    <property type="protein sequence ID" value="EKM58314.1"/>
    <property type="molecule type" value="Genomic_DNA"/>
</dbReference>
<dbReference type="InterPro" id="IPR050126">
    <property type="entry name" value="Ap4A_hydrolase"/>
</dbReference>
<dbReference type="STRING" id="650164.K5WGW8"/>
<organism evidence="4 5">
    <name type="scientific">Phanerochaete carnosa (strain HHB-10118-sp)</name>
    <name type="common">White-rot fungus</name>
    <name type="synonym">Peniophora carnosa</name>
    <dbReference type="NCBI Taxonomy" id="650164"/>
    <lineage>
        <taxon>Eukaryota</taxon>
        <taxon>Fungi</taxon>
        <taxon>Dikarya</taxon>
        <taxon>Basidiomycota</taxon>
        <taxon>Agaricomycotina</taxon>
        <taxon>Agaricomycetes</taxon>
        <taxon>Polyporales</taxon>
        <taxon>Phanerochaetaceae</taxon>
        <taxon>Phanerochaete</taxon>
    </lineage>
</organism>
<reference evidence="4 5" key="1">
    <citation type="journal article" date="2012" name="BMC Genomics">
        <title>Comparative genomics of the white-rot fungi, Phanerochaete carnosa and P. chrysosporium, to elucidate the genetic basis of the distinct wood types they colonize.</title>
        <authorList>
            <person name="Suzuki H."/>
            <person name="MacDonald J."/>
            <person name="Syed K."/>
            <person name="Salamov A."/>
            <person name="Hori C."/>
            <person name="Aerts A."/>
            <person name="Henrissat B."/>
            <person name="Wiebenga A."/>
            <person name="vanKuyk P.A."/>
            <person name="Barry K."/>
            <person name="Lindquist E."/>
            <person name="LaButti K."/>
            <person name="Lapidus A."/>
            <person name="Lucas S."/>
            <person name="Coutinho P."/>
            <person name="Gong Y."/>
            <person name="Samejima M."/>
            <person name="Mahadevan R."/>
            <person name="Abou-Zaid M."/>
            <person name="de Vries R.P."/>
            <person name="Igarashi K."/>
            <person name="Yadav J.S."/>
            <person name="Grigoriev I.V."/>
            <person name="Master E.R."/>
        </authorList>
    </citation>
    <scope>NUCLEOTIDE SEQUENCE [LARGE SCALE GENOMIC DNA]</scope>
    <source>
        <strain evidence="4 5">HHB-10118-sp</strain>
    </source>
</reference>
<dbReference type="PANTHER" id="PTHR42850">
    <property type="entry name" value="METALLOPHOSPHOESTERASE"/>
    <property type="match status" value="1"/>
</dbReference>
<dbReference type="InParanoid" id="K5WGW8"/>
<dbReference type="InterPro" id="IPR029052">
    <property type="entry name" value="Metallo-depent_PP-like"/>
</dbReference>
<name>K5WGW8_PHACS</name>